<comment type="subcellular location">
    <subcellularLocation>
        <location evidence="1">Membrane</location>
        <topology evidence="1">Multi-pass membrane protein</topology>
    </subcellularLocation>
</comment>
<keyword evidence="2 5" id="KW-0812">Transmembrane</keyword>
<evidence type="ECO:0000313" key="8">
    <source>
        <dbReference type="EMBL" id="CAB3243381.1"/>
    </source>
</evidence>
<name>A0A8S1AF30_ARCPL</name>
<evidence type="ECO:0000259" key="6">
    <source>
        <dbReference type="PROSITE" id="PS50850"/>
    </source>
</evidence>
<comment type="caution">
    <text evidence="8">The sequence shown here is derived from an EMBL/GenBank/DDBJ whole genome shotgun (WGS) entry which is preliminary data.</text>
</comment>
<dbReference type="GO" id="GO:0022857">
    <property type="term" value="F:transmembrane transporter activity"/>
    <property type="evidence" value="ECO:0007669"/>
    <property type="project" value="InterPro"/>
</dbReference>
<dbReference type="EMBL" id="CADEBD010000314">
    <property type="protein sequence ID" value="CAB3242998.1"/>
    <property type="molecule type" value="Genomic_DNA"/>
</dbReference>
<evidence type="ECO:0000313" key="9">
    <source>
        <dbReference type="Proteomes" id="UP000494106"/>
    </source>
</evidence>
<dbReference type="PANTHER" id="PTHR48021:SF1">
    <property type="entry name" value="GH07001P-RELATED"/>
    <property type="match status" value="1"/>
</dbReference>
<dbReference type="SUPFAM" id="SSF103473">
    <property type="entry name" value="MFS general substrate transporter"/>
    <property type="match status" value="1"/>
</dbReference>
<dbReference type="InterPro" id="IPR020846">
    <property type="entry name" value="MFS_dom"/>
</dbReference>
<feature type="transmembrane region" description="Helical" evidence="5">
    <location>
        <begin position="26"/>
        <end position="44"/>
    </location>
</feature>
<dbReference type="Gene3D" id="1.20.1250.20">
    <property type="entry name" value="MFS general substrate transporter like domains"/>
    <property type="match status" value="1"/>
</dbReference>
<organism evidence="8 9">
    <name type="scientific">Arctia plantaginis</name>
    <name type="common">Wood tiger moth</name>
    <name type="synonym">Phalaena plantaginis</name>
    <dbReference type="NCBI Taxonomy" id="874455"/>
    <lineage>
        <taxon>Eukaryota</taxon>
        <taxon>Metazoa</taxon>
        <taxon>Ecdysozoa</taxon>
        <taxon>Arthropoda</taxon>
        <taxon>Hexapoda</taxon>
        <taxon>Insecta</taxon>
        <taxon>Pterygota</taxon>
        <taxon>Neoptera</taxon>
        <taxon>Endopterygota</taxon>
        <taxon>Lepidoptera</taxon>
        <taxon>Glossata</taxon>
        <taxon>Ditrysia</taxon>
        <taxon>Noctuoidea</taxon>
        <taxon>Erebidae</taxon>
        <taxon>Arctiinae</taxon>
        <taxon>Arctia</taxon>
    </lineage>
</organism>
<feature type="domain" description="Major facilitator superfamily (MFS) profile" evidence="6">
    <location>
        <begin position="24"/>
        <end position="243"/>
    </location>
</feature>
<feature type="transmembrane region" description="Helical" evidence="5">
    <location>
        <begin position="153"/>
        <end position="175"/>
    </location>
</feature>
<feature type="transmembrane region" description="Helical" evidence="5">
    <location>
        <begin position="114"/>
        <end position="132"/>
    </location>
</feature>
<feature type="transmembrane region" description="Helical" evidence="5">
    <location>
        <begin position="64"/>
        <end position="85"/>
    </location>
</feature>
<dbReference type="GO" id="GO:0016020">
    <property type="term" value="C:membrane"/>
    <property type="evidence" value="ECO:0007669"/>
    <property type="project" value="UniProtKB-SubCell"/>
</dbReference>
<evidence type="ECO:0000256" key="2">
    <source>
        <dbReference type="ARBA" id="ARBA00022692"/>
    </source>
</evidence>
<dbReference type="InterPro" id="IPR050549">
    <property type="entry name" value="MFS_Trehalose_Transporter"/>
</dbReference>
<evidence type="ECO:0000256" key="5">
    <source>
        <dbReference type="SAM" id="Phobius"/>
    </source>
</evidence>
<proteinExistence type="predicted"/>
<keyword evidence="9" id="KW-1185">Reference proteome</keyword>
<evidence type="ECO:0000256" key="4">
    <source>
        <dbReference type="ARBA" id="ARBA00023136"/>
    </source>
</evidence>
<dbReference type="AlphaFoldDB" id="A0A8S1AF30"/>
<keyword evidence="3 5" id="KW-1133">Transmembrane helix</keyword>
<dbReference type="InterPro" id="IPR005828">
    <property type="entry name" value="MFS_sugar_transport-like"/>
</dbReference>
<dbReference type="PROSITE" id="PS50850">
    <property type="entry name" value="MFS"/>
    <property type="match status" value="1"/>
</dbReference>
<feature type="transmembrane region" description="Helical" evidence="5">
    <location>
        <begin position="181"/>
        <end position="204"/>
    </location>
</feature>
<protein>
    <recommendedName>
        <fullName evidence="6">Major facilitator superfamily (MFS) profile domain-containing protein</fullName>
    </recommendedName>
</protein>
<evidence type="ECO:0000256" key="1">
    <source>
        <dbReference type="ARBA" id="ARBA00004141"/>
    </source>
</evidence>
<dbReference type="PANTHER" id="PTHR48021">
    <property type="match status" value="1"/>
</dbReference>
<dbReference type="Proteomes" id="UP000494106">
    <property type="component" value="Unassembled WGS sequence"/>
</dbReference>
<dbReference type="Proteomes" id="UP000494256">
    <property type="component" value="Unassembled WGS sequence"/>
</dbReference>
<dbReference type="InterPro" id="IPR036259">
    <property type="entry name" value="MFS_trans_sf"/>
</dbReference>
<dbReference type="EMBL" id="CADEBC010000519">
    <property type="protein sequence ID" value="CAB3243381.1"/>
    <property type="molecule type" value="Genomic_DNA"/>
</dbReference>
<reference evidence="9 10" key="1">
    <citation type="submission" date="2020-04" db="EMBL/GenBank/DDBJ databases">
        <authorList>
            <person name="Wallbank WR R."/>
            <person name="Pardo Diaz C."/>
            <person name="Kozak K."/>
            <person name="Martin S."/>
            <person name="Jiggins C."/>
            <person name="Moest M."/>
            <person name="Warren A I."/>
            <person name="Byers J.R.P. K."/>
            <person name="Montejo-Kovacevich G."/>
            <person name="Yen C E."/>
        </authorList>
    </citation>
    <scope>NUCLEOTIDE SEQUENCE [LARGE SCALE GENOMIC DNA]</scope>
</reference>
<dbReference type="InterPro" id="IPR005829">
    <property type="entry name" value="Sugar_transporter_CS"/>
</dbReference>
<keyword evidence="4 5" id="KW-0472">Membrane</keyword>
<dbReference type="PROSITE" id="PS00217">
    <property type="entry name" value="SUGAR_TRANSPORT_2"/>
    <property type="match status" value="1"/>
</dbReference>
<evidence type="ECO:0000256" key="3">
    <source>
        <dbReference type="ARBA" id="ARBA00022989"/>
    </source>
</evidence>
<accession>A0A8S1AF30</accession>
<sequence>MSKDMDKDSYPGFYTTTSMLQLGHGIWANLSTIAIGLAFGFPSIQTPQLSSDSSDIKVTTEEVSWLASILTLFSPLGCILTGILMDRYGRSVMLQCCTLPMFVGWIYTVSSETALHMIIARAVLGFGCGMAMGPSRIFTSEISLPNMRGLLGALPNMFMSFGMTVQAALSLFYSWPDLCYISGVFNMALFGSYIFLPETPYFLLLQDNTGKARKALAKVRDKHYDIDAEINDLIEFKQENNIP</sequence>
<gene>
    <name evidence="7" type="ORF">APLA_LOCUS10183</name>
    <name evidence="8" type="ORF">APLA_LOCUS9462</name>
</gene>
<dbReference type="Pfam" id="PF00083">
    <property type="entry name" value="Sugar_tr"/>
    <property type="match status" value="1"/>
</dbReference>
<evidence type="ECO:0000313" key="7">
    <source>
        <dbReference type="EMBL" id="CAB3242998.1"/>
    </source>
</evidence>
<evidence type="ECO:0000313" key="10">
    <source>
        <dbReference type="Proteomes" id="UP000494256"/>
    </source>
</evidence>
<dbReference type="OrthoDB" id="4142200at2759"/>